<sequence>MFLATMNKEHHNNINVTFIFKFKKGNEISKIEHKEMIVHK</sequence>
<protein>
    <submittedName>
        <fullName evidence="1">Uncharacterized protein</fullName>
    </submittedName>
</protein>
<accession>A0AAN1YB83</accession>
<dbReference type="EMBL" id="AP026415">
    <property type="protein sequence ID" value="BDO16904.1"/>
    <property type="molecule type" value="Genomic_DNA"/>
</dbReference>
<organism evidence="1 2">
    <name type="scientific">Klebsiella quasipneumoniae subsp. quasipneumoniae</name>
    <dbReference type="NCBI Taxonomy" id="1667327"/>
    <lineage>
        <taxon>Bacteria</taxon>
        <taxon>Pseudomonadati</taxon>
        <taxon>Pseudomonadota</taxon>
        <taxon>Gammaproteobacteria</taxon>
        <taxon>Enterobacterales</taxon>
        <taxon>Enterobacteriaceae</taxon>
        <taxon>Klebsiella/Raoultella group</taxon>
        <taxon>Klebsiella</taxon>
        <taxon>Klebsiella pneumoniae complex</taxon>
    </lineage>
</organism>
<dbReference type="AlphaFoldDB" id="A0AAN1YB83"/>
<keyword evidence="1" id="KW-0614">Plasmid</keyword>
<name>A0AAN1YB83_9ENTR</name>
<reference evidence="1" key="1">
    <citation type="submission" date="2022-07" db="EMBL/GenBank/DDBJ databases">
        <title>Complete genome sequence of carbapenem-resistant Klebsiella spp. in Japan.</title>
        <authorList>
            <person name="Maehana S."/>
            <person name="Suzuki M."/>
            <person name="Kitasato H."/>
        </authorList>
    </citation>
    <scope>NUCLEOTIDE SEQUENCE</scope>
    <source>
        <strain evidence="1">KAM644</strain>
        <plasmid evidence="1">pKAM644_8</plasmid>
    </source>
</reference>
<evidence type="ECO:0000313" key="1">
    <source>
        <dbReference type="EMBL" id="BDO16904.1"/>
    </source>
</evidence>
<geneLocation type="plasmid" evidence="1 2">
    <name>pKAM644_8</name>
</geneLocation>
<proteinExistence type="predicted"/>
<dbReference type="Proteomes" id="UP001058353">
    <property type="component" value="Plasmid pKAM644_8"/>
</dbReference>
<gene>
    <name evidence="1" type="ORF">KAM644c_59700</name>
</gene>
<evidence type="ECO:0000313" key="2">
    <source>
        <dbReference type="Proteomes" id="UP001058353"/>
    </source>
</evidence>